<dbReference type="EnsemblPlants" id="PGSC0003DMT400047794">
    <property type="protein sequence ID" value="PGSC0003DMT400047794"/>
    <property type="gene ID" value="PGSC0003DMG400018577"/>
</dbReference>
<dbReference type="Gene3D" id="3.80.10.10">
    <property type="entry name" value="Ribonuclease Inhibitor"/>
    <property type="match status" value="2"/>
</dbReference>
<reference evidence="2" key="2">
    <citation type="submission" date="2015-06" db="UniProtKB">
        <authorList>
            <consortium name="EnsemblPlants"/>
        </authorList>
    </citation>
    <scope>IDENTIFICATION</scope>
    <source>
        <strain evidence="2">DM1-3 516 R44</strain>
    </source>
</reference>
<proteinExistence type="predicted"/>
<evidence type="ECO:0000256" key="1">
    <source>
        <dbReference type="ARBA" id="ARBA00022821"/>
    </source>
</evidence>
<keyword evidence="3" id="KW-1185">Reference proteome</keyword>
<dbReference type="PANTHER" id="PTHR36766">
    <property type="entry name" value="PLANT BROAD-SPECTRUM MILDEW RESISTANCE PROTEIN RPW8"/>
    <property type="match status" value="1"/>
</dbReference>
<dbReference type="HOGENOM" id="CLU_040604_0_0_1"/>
<keyword evidence="1" id="KW-0611">Plant defense</keyword>
<reference evidence="3" key="1">
    <citation type="journal article" date="2011" name="Nature">
        <title>Genome sequence and analysis of the tuber crop potato.</title>
        <authorList>
            <consortium name="The Potato Genome Sequencing Consortium"/>
        </authorList>
    </citation>
    <scope>NUCLEOTIDE SEQUENCE [LARGE SCALE GENOMIC DNA]</scope>
    <source>
        <strain evidence="3">cv. DM1-3 516 R44</strain>
    </source>
</reference>
<dbReference type="Proteomes" id="UP000011115">
    <property type="component" value="Unassembled WGS sequence"/>
</dbReference>
<dbReference type="Gramene" id="PGSC0003DMT400047794">
    <property type="protein sequence ID" value="PGSC0003DMT400047794"/>
    <property type="gene ID" value="PGSC0003DMG400018577"/>
</dbReference>
<dbReference type="PaxDb" id="4113-PGSC0003DMT400047794"/>
<dbReference type="SUPFAM" id="SSF52058">
    <property type="entry name" value="L domain-like"/>
    <property type="match status" value="1"/>
</dbReference>
<accession>M1BLF5</accession>
<protein>
    <submittedName>
        <fullName evidence="2">Disease resistance protein I2C-5</fullName>
    </submittedName>
</protein>
<dbReference type="eggNOG" id="KOG4658">
    <property type="taxonomic scope" value="Eukaryota"/>
</dbReference>
<dbReference type="InParanoid" id="M1BLF5"/>
<name>M1BLF5_SOLTU</name>
<dbReference type="OMA" id="TNCENIE"/>
<sequence>MYGITEVTEEFYGSLSSKKPFNALEKLVFEDMPEWKQWHVLGNGEFPTLEKLLIINCPELSLETPIQLSCLKRFEVDGCHKVGDAQMFRSQLEGMKQIVELDISDCNSITSFPFSVLLITLKRIVISGCQKLKLEQPVGEMSMLLEDLSLQECDCIDDISPEMLPTARRLFVCNCQNLTRLFIPTATESLYIAYCVNLEILSVACGKTQMMYFPERMQELLPSLKTLILSNCPEIESFPEGGLPFNLQKLHIYNCKKLVNGRKEWHLHRLPCLRKLSIYHDGSEEEIVGGENWELPSFIQRLTIYNLKTLRSQDIRSLTSLQYLCIGKLSQLQSMLEEGQLTSLQSLDINNCPNLQSLSESALPSSLSELTINNCPKLQSLPVKGMPSSLSKLSIRDCPLLTPLLEFDKGEYWPNIAQIPTIVIDEDSM</sequence>
<dbReference type="PANTHER" id="PTHR36766:SF40">
    <property type="entry name" value="DISEASE RESISTANCE PROTEIN RGA3"/>
    <property type="match status" value="1"/>
</dbReference>
<organism evidence="2 3">
    <name type="scientific">Solanum tuberosum</name>
    <name type="common">Potato</name>
    <dbReference type="NCBI Taxonomy" id="4113"/>
    <lineage>
        <taxon>Eukaryota</taxon>
        <taxon>Viridiplantae</taxon>
        <taxon>Streptophyta</taxon>
        <taxon>Embryophyta</taxon>
        <taxon>Tracheophyta</taxon>
        <taxon>Spermatophyta</taxon>
        <taxon>Magnoliopsida</taxon>
        <taxon>eudicotyledons</taxon>
        <taxon>Gunneridae</taxon>
        <taxon>Pentapetalae</taxon>
        <taxon>asterids</taxon>
        <taxon>lamiids</taxon>
        <taxon>Solanales</taxon>
        <taxon>Solanaceae</taxon>
        <taxon>Solanoideae</taxon>
        <taxon>Solaneae</taxon>
        <taxon>Solanum</taxon>
    </lineage>
</organism>
<evidence type="ECO:0000313" key="2">
    <source>
        <dbReference type="EnsemblPlants" id="PGSC0003DMT400047794"/>
    </source>
</evidence>
<evidence type="ECO:0000313" key="3">
    <source>
        <dbReference type="Proteomes" id="UP000011115"/>
    </source>
</evidence>
<dbReference type="AlphaFoldDB" id="M1BLF5"/>
<dbReference type="InterPro" id="IPR032675">
    <property type="entry name" value="LRR_dom_sf"/>
</dbReference>
<dbReference type="GO" id="GO:0006952">
    <property type="term" value="P:defense response"/>
    <property type="evidence" value="ECO:0007669"/>
    <property type="project" value="UniProtKB-KW"/>
</dbReference>